<dbReference type="AlphaFoldDB" id="A0A926IJW1"/>
<name>A0A926IJW1_9FIRM</name>
<sequence>MSNDLDSLLSCIFLKQIKGYEISHFYKFDTIGKIQGHKHTAGSLIGVDISLTKGKTWDNHVAMLSKDDKFNINSANLNIVNRISRDNYTSKYCGSTVLQILSYYDYDISQFSEEALMILMCIDSSYLPFYTSFKDTGTYYMEEILEFPQLVELTEKYSKNDFDLLNIKYNLKAPITIKKGFLHTNINLAELSEVFLMPINLPTDSFELLANFNEQTQYIPKSNHNFTQPLDAFSIAFTYKNSFVYSTVKN</sequence>
<proteinExistence type="predicted"/>
<evidence type="ECO:0000313" key="1">
    <source>
        <dbReference type="EMBL" id="MBC8588419.1"/>
    </source>
</evidence>
<comment type="caution">
    <text evidence="1">The sequence shown here is derived from an EMBL/GenBank/DDBJ whole genome shotgun (WGS) entry which is preliminary data.</text>
</comment>
<gene>
    <name evidence="1" type="ORF">H8707_09215</name>
</gene>
<reference evidence="1" key="1">
    <citation type="submission" date="2020-08" db="EMBL/GenBank/DDBJ databases">
        <title>Genome public.</title>
        <authorList>
            <person name="Liu C."/>
            <person name="Sun Q."/>
        </authorList>
    </citation>
    <scope>NUCLEOTIDE SEQUENCE</scope>
    <source>
        <strain evidence="1">BX21</strain>
    </source>
</reference>
<organism evidence="1 2">
    <name type="scientific">Paratissierella segnis</name>
    <dbReference type="NCBI Taxonomy" id="2763679"/>
    <lineage>
        <taxon>Bacteria</taxon>
        <taxon>Bacillati</taxon>
        <taxon>Bacillota</taxon>
        <taxon>Tissierellia</taxon>
        <taxon>Tissierellales</taxon>
        <taxon>Tissierellaceae</taxon>
        <taxon>Paratissierella</taxon>
    </lineage>
</organism>
<keyword evidence="2" id="KW-1185">Reference proteome</keyword>
<accession>A0A926IJW1</accession>
<dbReference type="Proteomes" id="UP000601171">
    <property type="component" value="Unassembled WGS sequence"/>
</dbReference>
<evidence type="ECO:0000313" key="2">
    <source>
        <dbReference type="Proteomes" id="UP000601171"/>
    </source>
</evidence>
<dbReference type="EMBL" id="JACRTG010000020">
    <property type="protein sequence ID" value="MBC8588419.1"/>
    <property type="molecule type" value="Genomic_DNA"/>
</dbReference>
<protein>
    <submittedName>
        <fullName evidence="1">Uncharacterized protein</fullName>
    </submittedName>
</protein>